<evidence type="ECO:0000313" key="4">
    <source>
        <dbReference type="EMBL" id="KAK0753721.1"/>
    </source>
</evidence>
<evidence type="ECO:0000313" key="5">
    <source>
        <dbReference type="Proteomes" id="UP001172155"/>
    </source>
</evidence>
<organism evidence="4 5">
    <name type="scientific">Schizothecium vesticola</name>
    <dbReference type="NCBI Taxonomy" id="314040"/>
    <lineage>
        <taxon>Eukaryota</taxon>
        <taxon>Fungi</taxon>
        <taxon>Dikarya</taxon>
        <taxon>Ascomycota</taxon>
        <taxon>Pezizomycotina</taxon>
        <taxon>Sordariomycetes</taxon>
        <taxon>Sordariomycetidae</taxon>
        <taxon>Sordariales</taxon>
        <taxon>Schizotheciaceae</taxon>
        <taxon>Schizothecium</taxon>
    </lineage>
</organism>
<dbReference type="Pfam" id="PF01425">
    <property type="entry name" value="Amidase"/>
    <property type="match status" value="1"/>
</dbReference>
<feature type="signal peptide" evidence="1">
    <location>
        <begin position="1"/>
        <end position="24"/>
    </location>
</feature>
<protein>
    <submittedName>
        <fullName evidence="4">Glutamyl-tRNA amidotransferase</fullName>
    </submittedName>
</protein>
<keyword evidence="5" id="KW-1185">Reference proteome</keyword>
<feature type="domain" description="Scytalone dehydratase-like protein Arp1 N-terminal" evidence="3">
    <location>
        <begin position="79"/>
        <end position="173"/>
    </location>
</feature>
<dbReference type="Pfam" id="PF26053">
    <property type="entry name" value="DUF8016"/>
    <property type="match status" value="1"/>
</dbReference>
<accession>A0AA40KCF3</accession>
<dbReference type="InterPro" id="IPR036928">
    <property type="entry name" value="AS_sf"/>
</dbReference>
<feature type="domain" description="Amidase" evidence="2">
    <location>
        <begin position="217"/>
        <end position="377"/>
    </location>
</feature>
<dbReference type="Proteomes" id="UP001172155">
    <property type="component" value="Unassembled WGS sequence"/>
</dbReference>
<dbReference type="EMBL" id="JAUKUD010000001">
    <property type="protein sequence ID" value="KAK0753721.1"/>
    <property type="molecule type" value="Genomic_DNA"/>
</dbReference>
<dbReference type="SUPFAM" id="SSF75304">
    <property type="entry name" value="Amidase signature (AS) enzymes"/>
    <property type="match status" value="1"/>
</dbReference>
<dbReference type="InterPro" id="IPR023631">
    <property type="entry name" value="Amidase_dom"/>
</dbReference>
<reference evidence="4" key="1">
    <citation type="submission" date="2023-06" db="EMBL/GenBank/DDBJ databases">
        <title>Genome-scale phylogeny and comparative genomics of the fungal order Sordariales.</title>
        <authorList>
            <consortium name="Lawrence Berkeley National Laboratory"/>
            <person name="Hensen N."/>
            <person name="Bonometti L."/>
            <person name="Westerberg I."/>
            <person name="Brannstrom I.O."/>
            <person name="Guillou S."/>
            <person name="Cros-Aarteil S."/>
            <person name="Calhoun S."/>
            <person name="Haridas S."/>
            <person name="Kuo A."/>
            <person name="Mondo S."/>
            <person name="Pangilinan J."/>
            <person name="Riley R."/>
            <person name="LaButti K."/>
            <person name="Andreopoulos B."/>
            <person name="Lipzen A."/>
            <person name="Chen C."/>
            <person name="Yanf M."/>
            <person name="Daum C."/>
            <person name="Ng V."/>
            <person name="Clum A."/>
            <person name="Steindorff A."/>
            <person name="Ohm R."/>
            <person name="Martin F."/>
            <person name="Silar P."/>
            <person name="Natvig D."/>
            <person name="Lalanne C."/>
            <person name="Gautier V."/>
            <person name="Ament-velasquez S.L."/>
            <person name="Kruys A."/>
            <person name="Hutchinson M.I."/>
            <person name="Powell A.J."/>
            <person name="Barry K."/>
            <person name="Miller A.N."/>
            <person name="Grigoriev I.V."/>
            <person name="Debuchy R."/>
            <person name="Gladieux P."/>
            <person name="Thoren M.H."/>
            <person name="Johannesson H."/>
        </authorList>
    </citation>
    <scope>NUCLEOTIDE SEQUENCE</scope>
    <source>
        <strain evidence="4">SMH3187-1</strain>
    </source>
</reference>
<name>A0AA40KCF3_9PEZI</name>
<gene>
    <name evidence="4" type="ORF">B0T18DRAFT_21893</name>
</gene>
<feature type="chain" id="PRO_5041463628" evidence="1">
    <location>
        <begin position="25"/>
        <end position="666"/>
    </location>
</feature>
<evidence type="ECO:0000259" key="2">
    <source>
        <dbReference type="Pfam" id="PF01425"/>
    </source>
</evidence>
<sequence>MVASFRSLGLSALSLVASLSPSAAQLSTFTTPLTPNGLSFSINGVYYYSSPFASGKVAVPATSLLAVPSIFGCFKPVAVVNKGYITKAEIPNLLSNFTAIDDVFQPAFAQAIFLAGPGAGTCKDKNGLPYEVKGKGYEGSPCTYIALEDSEIPSGPYVLEVSSGSLYPVYRLYEDYAASFMASLIPNPDGTFQTMSAQIPGAASLTIGVPSRLYFTKTAKKPLAGVRLGVKDIYRLAGVKGSNGNRAWYNLYPAANYTAPAIQNLIDAGAQIVGLQKTSQFANGESATQDWVDFHSPFNPRGDGYQDPSSSSSGAGASIAAYEWLDIAIGSDTGGSLRGPAGSQGLHSNRPSHGLVSLDNVMPLSPTLDTPGFLVRDPKLLDVASAALYGKNYKSMADVAVKYPKNIRTIGFPANTSTSASSVILNKFLSDLTAFVGGASEAVTLASAWAAAPPAGAQNATLSAFLNTTYAVLITKEQIPLVREPFYRDYAAANDGRRPFVNPVPLKRWAYGDSLPSTELASAQQNKTIFMDWFNKEFAPPALDDAQCSETLILYPQWTGDQNPRNWYSSGPGVPFGFSSSRISVFAEVPDHVFPIGQVTAKSAISDHDEVFPVTVSVMAAKGCDGLLTRLAIDLVEKGIVLQPKTGTSSVDGGKILMRRAEMMGF</sequence>
<proteinExistence type="predicted"/>
<evidence type="ECO:0000256" key="1">
    <source>
        <dbReference type="SAM" id="SignalP"/>
    </source>
</evidence>
<comment type="caution">
    <text evidence="4">The sequence shown here is derived from an EMBL/GenBank/DDBJ whole genome shotgun (WGS) entry which is preliminary data.</text>
</comment>
<dbReference type="InterPro" id="IPR058329">
    <property type="entry name" value="Arp1_N"/>
</dbReference>
<evidence type="ECO:0000259" key="3">
    <source>
        <dbReference type="Pfam" id="PF26053"/>
    </source>
</evidence>
<keyword evidence="1" id="KW-0732">Signal</keyword>
<dbReference type="Gene3D" id="3.90.1300.10">
    <property type="entry name" value="Amidase signature (AS) domain"/>
    <property type="match status" value="1"/>
</dbReference>
<dbReference type="PANTHER" id="PTHR46310">
    <property type="entry name" value="AMIDASE 1"/>
    <property type="match status" value="1"/>
</dbReference>
<dbReference type="AlphaFoldDB" id="A0AA40KCF3"/>
<dbReference type="PANTHER" id="PTHR46310:SF7">
    <property type="entry name" value="AMIDASE 1"/>
    <property type="match status" value="1"/>
</dbReference>